<dbReference type="PANTHER" id="PTHR43428:SF1">
    <property type="entry name" value="ARSENATE REDUCTASE"/>
    <property type="match status" value="1"/>
</dbReference>
<organism evidence="3 4">
    <name type="scientific">Undibacterium amnicola</name>
    <dbReference type="NCBI Taxonomy" id="1834038"/>
    <lineage>
        <taxon>Bacteria</taxon>
        <taxon>Pseudomonadati</taxon>
        <taxon>Pseudomonadota</taxon>
        <taxon>Betaproteobacteria</taxon>
        <taxon>Burkholderiales</taxon>
        <taxon>Oxalobacteraceae</taxon>
        <taxon>Undibacterium</taxon>
    </lineage>
</organism>
<gene>
    <name evidence="3" type="ORF">H8K33_08505</name>
</gene>
<feature type="domain" description="Phosphotyrosine protein phosphatase I" evidence="2">
    <location>
        <begin position="6"/>
        <end position="144"/>
    </location>
</feature>
<accession>A0ABR6XRA2</accession>
<dbReference type="SUPFAM" id="SSF52788">
    <property type="entry name" value="Phosphotyrosine protein phosphatases I"/>
    <property type="match status" value="1"/>
</dbReference>
<evidence type="ECO:0000313" key="3">
    <source>
        <dbReference type="EMBL" id="MBC3831549.1"/>
    </source>
</evidence>
<comment type="caution">
    <text evidence="3">The sequence shown here is derived from an EMBL/GenBank/DDBJ whole genome shotgun (WGS) entry which is preliminary data.</text>
</comment>
<dbReference type="Proteomes" id="UP000643610">
    <property type="component" value="Unassembled WGS sequence"/>
</dbReference>
<protein>
    <submittedName>
        <fullName evidence="3">Arsenate reductase ArsC</fullName>
    </submittedName>
</protein>
<evidence type="ECO:0000313" key="4">
    <source>
        <dbReference type="Proteomes" id="UP000643610"/>
    </source>
</evidence>
<dbReference type="InterPro" id="IPR036196">
    <property type="entry name" value="Ptyr_pPase_sf"/>
</dbReference>
<evidence type="ECO:0000256" key="1">
    <source>
        <dbReference type="ARBA" id="ARBA00022849"/>
    </source>
</evidence>
<name>A0ABR6XRA2_9BURK</name>
<keyword evidence="4" id="KW-1185">Reference proteome</keyword>
<dbReference type="InterPro" id="IPR023485">
    <property type="entry name" value="Ptyr_pPase"/>
</dbReference>
<keyword evidence="1" id="KW-0059">Arsenical resistance</keyword>
<dbReference type="Pfam" id="PF01451">
    <property type="entry name" value="LMWPc"/>
    <property type="match status" value="1"/>
</dbReference>
<dbReference type="CDD" id="cd16345">
    <property type="entry name" value="LMWP_ArsC"/>
    <property type="match status" value="1"/>
</dbReference>
<proteinExistence type="predicted"/>
<evidence type="ECO:0000259" key="2">
    <source>
        <dbReference type="SMART" id="SM00226"/>
    </source>
</evidence>
<sequence>MTDKTFNVLFLCTGNSARSVMAEALITTMGHGRFQGYSAGSFPNGSVNPFAIEQIEHTNYPVTNLRSKSWDEFAAADAPQMEFIITVCDNAAGEVCPIWPGHPLTAHWGFEDPAALNGSDEEKRALFHKVFRQIMARISIFVSLPLSMLEKNAIHHEMKKIGETLGRVDIIFGQCVLSKTQDGKAHLAAAASRPSKRCNAVHRVFCQEPFGNGRNGHMALLQAAYSARTAARLDA</sequence>
<dbReference type="PANTHER" id="PTHR43428">
    <property type="entry name" value="ARSENATE REDUCTASE"/>
    <property type="match status" value="1"/>
</dbReference>
<dbReference type="SMART" id="SM00226">
    <property type="entry name" value="LMWPc"/>
    <property type="match status" value="1"/>
</dbReference>
<reference evidence="3 4" key="1">
    <citation type="submission" date="2020-08" db="EMBL/GenBank/DDBJ databases">
        <title>Novel species isolated from subtropical streams in China.</title>
        <authorList>
            <person name="Lu H."/>
        </authorList>
    </citation>
    <scope>NUCLEOTIDE SEQUENCE [LARGE SCALE GENOMIC DNA]</scope>
    <source>
        <strain evidence="3 4">KCTC 52442</strain>
    </source>
</reference>
<dbReference type="EMBL" id="JACOFU010000003">
    <property type="protein sequence ID" value="MBC3831549.1"/>
    <property type="molecule type" value="Genomic_DNA"/>
</dbReference>
<dbReference type="Gene3D" id="3.40.50.2300">
    <property type="match status" value="1"/>
</dbReference>